<name>A0ABT5BEY5_9BACT</name>
<evidence type="ECO:0000313" key="3">
    <source>
        <dbReference type="Proteomes" id="UP001217838"/>
    </source>
</evidence>
<evidence type="ECO:0000256" key="1">
    <source>
        <dbReference type="SAM" id="Phobius"/>
    </source>
</evidence>
<proteinExistence type="predicted"/>
<dbReference type="RefSeq" id="WP_272004676.1">
    <property type="nucleotide sequence ID" value="NZ_JAQNDN010000019.1"/>
</dbReference>
<comment type="caution">
    <text evidence="2">The sequence shown here is derived from an EMBL/GenBank/DDBJ whole genome shotgun (WGS) entry which is preliminary data.</text>
</comment>
<feature type="transmembrane region" description="Helical" evidence="1">
    <location>
        <begin position="51"/>
        <end position="67"/>
    </location>
</feature>
<keyword evidence="1" id="KW-0472">Membrane</keyword>
<sequence length="188" mass="21223">MSELAALERWIEQGPRPLPRPRESVWTWSVPLAAIVATVGLLVFVPDARSFAPLWILAVGLAIRHYLRLRSSARHQRALEALSAEVARLPFPVREFHGWIGPRGGRLGPLVIRLRGALPRAERAVLVAEPTAHVEWPASEWMIVTVEWRNTAADLRRVRRVLVEMLPLVHAVLRVVDVECQRHAARPP</sequence>
<reference evidence="2 3" key="1">
    <citation type="submission" date="2022-11" db="EMBL/GenBank/DDBJ databases">
        <title>Minimal conservation of predation-associated metabolite biosynthetic gene clusters underscores biosynthetic potential of Myxococcota including descriptions for ten novel species: Archangium lansinium sp. nov., Myxococcus landrumus sp. nov., Nannocystis bai.</title>
        <authorList>
            <person name="Ahearne A."/>
            <person name="Stevens C."/>
            <person name="Dowd S."/>
        </authorList>
    </citation>
    <scope>NUCLEOTIDE SEQUENCE [LARGE SCALE GENOMIC DNA]</scope>
    <source>
        <strain evidence="2 3">NCELM</strain>
    </source>
</reference>
<keyword evidence="1" id="KW-1133">Transmembrane helix</keyword>
<accession>A0ABT5BEY5</accession>
<protein>
    <submittedName>
        <fullName evidence="2">Uncharacterized protein</fullName>
    </submittedName>
</protein>
<dbReference type="EMBL" id="JAQNDN010000019">
    <property type="protein sequence ID" value="MDC0672701.1"/>
    <property type="molecule type" value="Genomic_DNA"/>
</dbReference>
<feature type="transmembrane region" description="Helical" evidence="1">
    <location>
        <begin position="25"/>
        <end position="45"/>
    </location>
</feature>
<gene>
    <name evidence="2" type="ORF">POL58_33425</name>
</gene>
<dbReference type="Proteomes" id="UP001217838">
    <property type="component" value="Unassembled WGS sequence"/>
</dbReference>
<keyword evidence="3" id="KW-1185">Reference proteome</keyword>
<keyword evidence="1" id="KW-0812">Transmembrane</keyword>
<organism evidence="2 3">
    <name type="scientific">Nannocystis radixulma</name>
    <dbReference type="NCBI Taxonomy" id="2995305"/>
    <lineage>
        <taxon>Bacteria</taxon>
        <taxon>Pseudomonadati</taxon>
        <taxon>Myxococcota</taxon>
        <taxon>Polyangia</taxon>
        <taxon>Nannocystales</taxon>
        <taxon>Nannocystaceae</taxon>
        <taxon>Nannocystis</taxon>
    </lineage>
</organism>
<evidence type="ECO:0000313" key="2">
    <source>
        <dbReference type="EMBL" id="MDC0672701.1"/>
    </source>
</evidence>